<reference evidence="1 2" key="1">
    <citation type="submission" date="2017-03" db="EMBL/GenBank/DDBJ databases">
        <title>Genomes of endolithic fungi from Antarctica.</title>
        <authorList>
            <person name="Coleine C."/>
            <person name="Masonjones S."/>
            <person name="Stajich J.E."/>
        </authorList>
    </citation>
    <scope>NUCLEOTIDE SEQUENCE [LARGE SCALE GENOMIC DNA]</scope>
    <source>
        <strain evidence="1 2">CCFEE 6314</strain>
    </source>
</reference>
<dbReference type="AlphaFoldDB" id="A0A438N4F9"/>
<accession>A0A438N4F9</accession>
<proteinExistence type="predicted"/>
<gene>
    <name evidence="1" type="ORF">B0A52_05267</name>
</gene>
<dbReference type="VEuPathDB" id="FungiDB:PV10_09037"/>
<dbReference type="OrthoDB" id="5582218at2759"/>
<protein>
    <submittedName>
        <fullName evidence="1">Uncharacterized protein</fullName>
    </submittedName>
</protein>
<evidence type="ECO:0000313" key="1">
    <source>
        <dbReference type="EMBL" id="RVX70615.1"/>
    </source>
</evidence>
<dbReference type="EMBL" id="NAJM01000022">
    <property type="protein sequence ID" value="RVX70615.1"/>
    <property type="molecule type" value="Genomic_DNA"/>
</dbReference>
<name>A0A438N4F9_EXOME</name>
<dbReference type="Proteomes" id="UP000288859">
    <property type="component" value="Unassembled WGS sequence"/>
</dbReference>
<evidence type="ECO:0000313" key="2">
    <source>
        <dbReference type="Proteomes" id="UP000288859"/>
    </source>
</evidence>
<sequence>MGPPAPPAPTPEEQVLIRRKAASDLVSLIPPRIARNFFSAEDDEDVVDEVEEVILGWTDDLDLNKYLVYGLLETIILKICPEMMDKTPTELLAERGVTFAETEAEDVDDVKSIESGLI</sequence>
<organism evidence="1 2">
    <name type="scientific">Exophiala mesophila</name>
    <name type="common">Black yeast-like fungus</name>
    <dbReference type="NCBI Taxonomy" id="212818"/>
    <lineage>
        <taxon>Eukaryota</taxon>
        <taxon>Fungi</taxon>
        <taxon>Dikarya</taxon>
        <taxon>Ascomycota</taxon>
        <taxon>Pezizomycotina</taxon>
        <taxon>Eurotiomycetes</taxon>
        <taxon>Chaetothyriomycetidae</taxon>
        <taxon>Chaetothyriales</taxon>
        <taxon>Herpotrichiellaceae</taxon>
        <taxon>Exophiala</taxon>
    </lineage>
</organism>
<comment type="caution">
    <text evidence="1">The sequence shown here is derived from an EMBL/GenBank/DDBJ whole genome shotgun (WGS) entry which is preliminary data.</text>
</comment>